<gene>
    <name evidence="3" type="ORF">JK636_00075</name>
</gene>
<dbReference type="InterPro" id="IPR020084">
    <property type="entry name" value="NUDIX_hydrolase_CS"/>
</dbReference>
<dbReference type="Pfam" id="PF00293">
    <property type="entry name" value="NUDIX"/>
    <property type="match status" value="1"/>
</dbReference>
<evidence type="ECO:0000259" key="2">
    <source>
        <dbReference type="PROSITE" id="PS51462"/>
    </source>
</evidence>
<dbReference type="Pfam" id="PF02627">
    <property type="entry name" value="CMD"/>
    <property type="match status" value="1"/>
</dbReference>
<dbReference type="CDD" id="cd04683">
    <property type="entry name" value="NUDIX_Hydrolase"/>
    <property type="match status" value="1"/>
</dbReference>
<keyword evidence="1" id="KW-0378">Hydrolase</keyword>
<dbReference type="PANTHER" id="PTHR16099">
    <property type="entry name" value="8-OXO-DGTP DIPHOSPHATES NUDT15"/>
    <property type="match status" value="1"/>
</dbReference>
<dbReference type="PROSITE" id="PS00893">
    <property type="entry name" value="NUDIX_BOX"/>
    <property type="match status" value="1"/>
</dbReference>
<dbReference type="Gene3D" id="3.90.79.10">
    <property type="entry name" value="Nucleoside Triphosphate Pyrophosphohydrolase"/>
    <property type="match status" value="1"/>
</dbReference>
<evidence type="ECO:0000313" key="3">
    <source>
        <dbReference type="EMBL" id="MBL4934147.1"/>
    </source>
</evidence>
<dbReference type="Gene3D" id="1.20.1290.10">
    <property type="entry name" value="AhpD-like"/>
    <property type="match status" value="1"/>
</dbReference>
<dbReference type="EMBL" id="JAESWC010000001">
    <property type="protein sequence ID" value="MBL4934147.1"/>
    <property type="molecule type" value="Genomic_DNA"/>
</dbReference>
<dbReference type="PROSITE" id="PS51462">
    <property type="entry name" value="NUDIX"/>
    <property type="match status" value="1"/>
</dbReference>
<evidence type="ECO:0000256" key="1">
    <source>
        <dbReference type="ARBA" id="ARBA00022801"/>
    </source>
</evidence>
<comment type="caution">
    <text evidence="3">The sequence shown here is derived from an EMBL/GenBank/DDBJ whole genome shotgun (WGS) entry which is preliminary data.</text>
</comment>
<proteinExistence type="predicted"/>
<dbReference type="InterPro" id="IPR015797">
    <property type="entry name" value="NUDIX_hydrolase-like_dom_sf"/>
</dbReference>
<reference evidence="3 4" key="1">
    <citation type="submission" date="2021-01" db="EMBL/GenBank/DDBJ databases">
        <title>Genome public.</title>
        <authorList>
            <person name="Liu C."/>
            <person name="Sun Q."/>
        </authorList>
    </citation>
    <scope>NUCLEOTIDE SEQUENCE [LARGE SCALE GENOMIC DNA]</scope>
    <source>
        <strain evidence="3 4">YIM B02515</strain>
    </source>
</reference>
<dbReference type="InterPro" id="IPR029032">
    <property type="entry name" value="AhpD-like"/>
</dbReference>
<dbReference type="PANTHER" id="PTHR16099:SF5">
    <property type="entry name" value="NUCLEOTIDE TRIPHOSPHATE DIPHOSPHATASE NUDT15"/>
    <property type="match status" value="1"/>
</dbReference>
<dbReference type="RefSeq" id="WP_202746802.1">
    <property type="nucleotide sequence ID" value="NZ_JAESWC010000001.1"/>
</dbReference>
<sequence>MNDFENILNYYKNELKWNPPFAETLSKYSPEALKGYLLMRESVQRGHLPQKTRELIFTLLDSLDDETSGAKSHAIAAVEAGLTMEELVEAFVIVTIVKGINVLCKSGIEAIEAAEKRLEDMNLEAPKKPVKRFSMIVAVHLFLIKDNKILLLRRFNTGYGDGCYSVAAGHVDGDETIINAMIREAKEEINIDIEDSKLEIVQVMHRKCEDHERVDYFLACKEWTGDVSNNEPHKCDDLAWFDISALPDNMVDYVKGAINNYINNVSFSQVGW</sequence>
<organism evidence="3 4">
    <name type="scientific">Clostridium rhizosphaerae</name>
    <dbReference type="NCBI Taxonomy" id="2803861"/>
    <lineage>
        <taxon>Bacteria</taxon>
        <taxon>Bacillati</taxon>
        <taxon>Bacillota</taxon>
        <taxon>Clostridia</taxon>
        <taxon>Eubacteriales</taxon>
        <taxon>Clostridiaceae</taxon>
        <taxon>Clostridium</taxon>
    </lineage>
</organism>
<dbReference type="SUPFAM" id="SSF55811">
    <property type="entry name" value="Nudix"/>
    <property type="match status" value="1"/>
</dbReference>
<dbReference type="InterPro" id="IPR003779">
    <property type="entry name" value="CMD-like"/>
</dbReference>
<accession>A0ABS1T5Y8</accession>
<name>A0ABS1T5Y8_9CLOT</name>
<dbReference type="InterPro" id="IPR000086">
    <property type="entry name" value="NUDIX_hydrolase_dom"/>
</dbReference>
<keyword evidence="4" id="KW-1185">Reference proteome</keyword>
<evidence type="ECO:0000313" key="4">
    <source>
        <dbReference type="Proteomes" id="UP000632377"/>
    </source>
</evidence>
<feature type="domain" description="Nudix hydrolase" evidence="2">
    <location>
        <begin position="134"/>
        <end position="266"/>
    </location>
</feature>
<dbReference type="SUPFAM" id="SSF69118">
    <property type="entry name" value="AhpD-like"/>
    <property type="match status" value="1"/>
</dbReference>
<protein>
    <submittedName>
        <fullName evidence="3">NUDIX domain-containing protein</fullName>
    </submittedName>
</protein>
<dbReference type="Proteomes" id="UP000632377">
    <property type="component" value="Unassembled WGS sequence"/>
</dbReference>